<name>A0ACC2TC52_9FUNG</name>
<sequence>MVLFNPGSSDTLWCCNAKIATLENQHSTIQGPVIDFPKFDIVLGLDWLQNNNHHLNWAASVLTIKREGVNHQVYPDSVDQLLGNHVFVHITETLDKRENLKTINWDSCQYKIIHFTDHQDTTTPQDCKVVATIQKSSRRLYLGYPQKNF</sequence>
<accession>A0ACC2TC52</accession>
<dbReference type="Proteomes" id="UP001165960">
    <property type="component" value="Unassembled WGS sequence"/>
</dbReference>
<reference evidence="1" key="1">
    <citation type="submission" date="2022-04" db="EMBL/GenBank/DDBJ databases">
        <title>Genome of the entomopathogenic fungus Entomophthora muscae.</title>
        <authorList>
            <person name="Elya C."/>
            <person name="Lovett B.R."/>
            <person name="Lee E."/>
            <person name="Macias A.M."/>
            <person name="Hajek A.E."/>
            <person name="De Bivort B.L."/>
            <person name="Kasson M.T."/>
            <person name="De Fine Licht H.H."/>
            <person name="Stajich J.E."/>
        </authorList>
    </citation>
    <scope>NUCLEOTIDE SEQUENCE</scope>
    <source>
        <strain evidence="1">Berkeley</strain>
    </source>
</reference>
<gene>
    <name evidence="1" type="ORF">DSO57_1033165</name>
</gene>
<comment type="caution">
    <text evidence="1">The sequence shown here is derived from an EMBL/GenBank/DDBJ whole genome shotgun (WGS) entry which is preliminary data.</text>
</comment>
<dbReference type="EMBL" id="QTSX02003098">
    <property type="protein sequence ID" value="KAJ9071837.1"/>
    <property type="molecule type" value="Genomic_DNA"/>
</dbReference>
<protein>
    <submittedName>
        <fullName evidence="1">Uncharacterized protein</fullName>
    </submittedName>
</protein>
<proteinExistence type="predicted"/>
<evidence type="ECO:0000313" key="2">
    <source>
        <dbReference type="Proteomes" id="UP001165960"/>
    </source>
</evidence>
<organism evidence="1 2">
    <name type="scientific">Entomophthora muscae</name>
    <dbReference type="NCBI Taxonomy" id="34485"/>
    <lineage>
        <taxon>Eukaryota</taxon>
        <taxon>Fungi</taxon>
        <taxon>Fungi incertae sedis</taxon>
        <taxon>Zoopagomycota</taxon>
        <taxon>Entomophthoromycotina</taxon>
        <taxon>Entomophthoromycetes</taxon>
        <taxon>Entomophthorales</taxon>
        <taxon>Entomophthoraceae</taxon>
        <taxon>Entomophthora</taxon>
    </lineage>
</organism>
<evidence type="ECO:0000313" key="1">
    <source>
        <dbReference type="EMBL" id="KAJ9071837.1"/>
    </source>
</evidence>
<keyword evidence="2" id="KW-1185">Reference proteome</keyword>